<evidence type="ECO:0000313" key="3">
    <source>
        <dbReference type="EMBL" id="KEO89721.1"/>
    </source>
</evidence>
<evidence type="ECO:0000256" key="1">
    <source>
        <dbReference type="SAM" id="Coils"/>
    </source>
</evidence>
<evidence type="ECO:0000313" key="4">
    <source>
        <dbReference type="Proteomes" id="UP000027647"/>
    </source>
</evidence>
<dbReference type="RefSeq" id="WP_034960289.1">
    <property type="nucleotide sequence ID" value="NZ_JMIW01000004.1"/>
</dbReference>
<dbReference type="OrthoDB" id="7846052at2"/>
<dbReference type="EMBL" id="JMIW01000004">
    <property type="protein sequence ID" value="KEO89721.1"/>
    <property type="molecule type" value="Genomic_DNA"/>
</dbReference>
<sequence>MNKHLIILPVGLTLSLGGLALAQSVPDGIDLDRIRERAAQHTEEAQALATNVRERAEALTEDAQAAQVQAQANRASYGDSIGVTETDAALDLDAMIANQAAAEKAVLEGTPRFIAFASLSMPPAALKALVHDMTRAGGVTVLRGFPQGKSEAFKKRLAAIWSDSNEAGSLGIDPRLFRAFQIEAAPSFVMLSTDFAPCDGFDCSSNVPPHDRIAGNISVAEVLETFASGRGPGAELARLHQNRLEGDQR</sequence>
<dbReference type="Proteomes" id="UP000027647">
    <property type="component" value="Unassembled WGS sequence"/>
</dbReference>
<name>A0A074M4W6_ERYLO</name>
<accession>A0A074M4W6</accession>
<feature type="chain" id="PRO_5001698961" evidence="2">
    <location>
        <begin position="23"/>
        <end position="249"/>
    </location>
</feature>
<dbReference type="STRING" id="1044.EH31_11225"/>
<reference evidence="3 4" key="1">
    <citation type="submission" date="2014-04" db="EMBL/GenBank/DDBJ databases">
        <title>A comprehensive comparison of genomes of Erythrobacter spp. strains.</title>
        <authorList>
            <person name="Zheng Q."/>
        </authorList>
    </citation>
    <scope>NUCLEOTIDE SEQUENCE [LARGE SCALE GENOMIC DNA]</scope>
    <source>
        <strain evidence="3 4">DSM 6997</strain>
    </source>
</reference>
<protein>
    <submittedName>
        <fullName evidence="3">Conjugal transfer protein TrbC</fullName>
    </submittedName>
</protein>
<keyword evidence="4" id="KW-1185">Reference proteome</keyword>
<dbReference type="eggNOG" id="ENOG502Z7YC">
    <property type="taxonomic scope" value="Bacteria"/>
</dbReference>
<dbReference type="NCBIfam" id="TIGR02742">
    <property type="entry name" value="TrbC_Ftype"/>
    <property type="match status" value="1"/>
</dbReference>
<proteinExistence type="predicted"/>
<feature type="coiled-coil region" evidence="1">
    <location>
        <begin position="31"/>
        <end position="69"/>
    </location>
</feature>
<feature type="signal peptide" evidence="2">
    <location>
        <begin position="1"/>
        <end position="22"/>
    </location>
</feature>
<organism evidence="3 4">
    <name type="scientific">Erythrobacter longus</name>
    <dbReference type="NCBI Taxonomy" id="1044"/>
    <lineage>
        <taxon>Bacteria</taxon>
        <taxon>Pseudomonadati</taxon>
        <taxon>Pseudomonadota</taxon>
        <taxon>Alphaproteobacteria</taxon>
        <taxon>Sphingomonadales</taxon>
        <taxon>Erythrobacteraceae</taxon>
        <taxon>Erythrobacter/Porphyrobacter group</taxon>
        <taxon>Erythrobacter</taxon>
    </lineage>
</organism>
<dbReference type="AlphaFoldDB" id="A0A074M4W6"/>
<dbReference type="Pfam" id="PF09673">
    <property type="entry name" value="TrbC_Ftype"/>
    <property type="match status" value="1"/>
</dbReference>
<keyword evidence="2" id="KW-0732">Signal</keyword>
<gene>
    <name evidence="3" type="ORF">EH31_11225</name>
</gene>
<dbReference type="InterPro" id="IPR019106">
    <property type="entry name" value="T4SS_TrbC"/>
</dbReference>
<dbReference type="InterPro" id="IPR014113">
    <property type="entry name" value="T4SS_TrbC_subgr"/>
</dbReference>
<evidence type="ECO:0000256" key="2">
    <source>
        <dbReference type="SAM" id="SignalP"/>
    </source>
</evidence>
<keyword evidence="1" id="KW-0175">Coiled coil</keyword>
<comment type="caution">
    <text evidence="3">The sequence shown here is derived from an EMBL/GenBank/DDBJ whole genome shotgun (WGS) entry which is preliminary data.</text>
</comment>